<proteinExistence type="predicted"/>
<dbReference type="AlphaFoldDB" id="A0AAD8WHZ1"/>
<dbReference type="InterPro" id="IPR006912">
    <property type="entry name" value="Harbinger_derived_prot"/>
</dbReference>
<dbReference type="Pfam" id="PF04827">
    <property type="entry name" value="Plant_tran"/>
    <property type="match status" value="1"/>
</dbReference>
<name>A0AAD8WHZ1_LOLMU</name>
<comment type="caution">
    <text evidence="1">The sequence shown here is derived from an EMBL/GenBank/DDBJ whole genome shotgun (WGS) entry which is preliminary data.</text>
</comment>
<keyword evidence="2" id="KW-1185">Reference proteome</keyword>
<protein>
    <submittedName>
        <fullName evidence="1">Uncharacterized protein</fullName>
    </submittedName>
</protein>
<sequence length="49" mass="5518">MHEVMTCCVIMYNMIVENERPDGRNEHHWDFQDVAATASAAASFSIMAS</sequence>
<evidence type="ECO:0000313" key="1">
    <source>
        <dbReference type="EMBL" id="KAK1662441.1"/>
    </source>
</evidence>
<dbReference type="EMBL" id="JAUUTY010000003">
    <property type="protein sequence ID" value="KAK1662441.1"/>
    <property type="molecule type" value="Genomic_DNA"/>
</dbReference>
<organism evidence="1 2">
    <name type="scientific">Lolium multiflorum</name>
    <name type="common">Italian ryegrass</name>
    <name type="synonym">Lolium perenne subsp. multiflorum</name>
    <dbReference type="NCBI Taxonomy" id="4521"/>
    <lineage>
        <taxon>Eukaryota</taxon>
        <taxon>Viridiplantae</taxon>
        <taxon>Streptophyta</taxon>
        <taxon>Embryophyta</taxon>
        <taxon>Tracheophyta</taxon>
        <taxon>Spermatophyta</taxon>
        <taxon>Magnoliopsida</taxon>
        <taxon>Liliopsida</taxon>
        <taxon>Poales</taxon>
        <taxon>Poaceae</taxon>
        <taxon>BOP clade</taxon>
        <taxon>Pooideae</taxon>
        <taxon>Poodae</taxon>
        <taxon>Poeae</taxon>
        <taxon>Poeae Chloroplast Group 2 (Poeae type)</taxon>
        <taxon>Loliodinae</taxon>
        <taxon>Loliinae</taxon>
        <taxon>Lolium</taxon>
    </lineage>
</organism>
<reference evidence="1" key="1">
    <citation type="submission" date="2023-07" db="EMBL/GenBank/DDBJ databases">
        <title>A chromosome-level genome assembly of Lolium multiflorum.</title>
        <authorList>
            <person name="Chen Y."/>
            <person name="Copetti D."/>
            <person name="Kolliker R."/>
            <person name="Studer B."/>
        </authorList>
    </citation>
    <scope>NUCLEOTIDE SEQUENCE</scope>
    <source>
        <strain evidence="1">02402/16</strain>
        <tissue evidence="1">Leaf</tissue>
    </source>
</reference>
<evidence type="ECO:0000313" key="2">
    <source>
        <dbReference type="Proteomes" id="UP001231189"/>
    </source>
</evidence>
<gene>
    <name evidence="1" type="ORF">QYE76_050600</name>
</gene>
<dbReference type="Proteomes" id="UP001231189">
    <property type="component" value="Unassembled WGS sequence"/>
</dbReference>
<accession>A0AAD8WHZ1</accession>